<dbReference type="AlphaFoldDB" id="A0A0F9ITR4"/>
<evidence type="ECO:0000256" key="1">
    <source>
        <dbReference type="SAM" id="Phobius"/>
    </source>
</evidence>
<proteinExistence type="predicted"/>
<accession>A0A0F9ITR4</accession>
<feature type="transmembrane region" description="Helical" evidence="1">
    <location>
        <begin position="70"/>
        <end position="94"/>
    </location>
</feature>
<reference evidence="2" key="1">
    <citation type="journal article" date="2015" name="Nature">
        <title>Complex archaea that bridge the gap between prokaryotes and eukaryotes.</title>
        <authorList>
            <person name="Spang A."/>
            <person name="Saw J.H."/>
            <person name="Jorgensen S.L."/>
            <person name="Zaremba-Niedzwiedzka K."/>
            <person name="Martijn J."/>
            <person name="Lind A.E."/>
            <person name="van Eijk R."/>
            <person name="Schleper C."/>
            <person name="Guy L."/>
            <person name="Ettema T.J."/>
        </authorList>
    </citation>
    <scope>NUCLEOTIDE SEQUENCE</scope>
</reference>
<keyword evidence="1" id="KW-1133">Transmembrane helix</keyword>
<keyword evidence="1" id="KW-0812">Transmembrane</keyword>
<comment type="caution">
    <text evidence="2">The sequence shown here is derived from an EMBL/GenBank/DDBJ whole genome shotgun (WGS) entry which is preliminary data.</text>
</comment>
<keyword evidence="1" id="KW-0472">Membrane</keyword>
<name>A0A0F9ITR4_9ZZZZ</name>
<protein>
    <recommendedName>
        <fullName evidence="3">SMODS and SLOG-associating 2TM effector domain-containing protein</fullName>
    </recommendedName>
</protein>
<gene>
    <name evidence="2" type="ORF">LCGC14_1904310</name>
</gene>
<feature type="transmembrane region" description="Helical" evidence="1">
    <location>
        <begin position="38"/>
        <end position="64"/>
    </location>
</feature>
<evidence type="ECO:0000313" key="2">
    <source>
        <dbReference type="EMBL" id="KKL90477.1"/>
    </source>
</evidence>
<organism evidence="2">
    <name type="scientific">marine sediment metagenome</name>
    <dbReference type="NCBI Taxonomy" id="412755"/>
    <lineage>
        <taxon>unclassified sequences</taxon>
        <taxon>metagenomes</taxon>
        <taxon>ecological metagenomes</taxon>
    </lineage>
</organism>
<sequence length="113" mass="12786">MHNEDFTPIRIERASEQLRQEREAFDQRKKQASRWFTLRLVMGYVGVIILTIVIIVSTAIILNPTKYPEFAVATAVTALLVDVIGIIAGVWKFVLSPDSTTKLKPETQELIES</sequence>
<dbReference type="EMBL" id="LAZR01019996">
    <property type="protein sequence ID" value="KKL90477.1"/>
    <property type="molecule type" value="Genomic_DNA"/>
</dbReference>
<evidence type="ECO:0008006" key="3">
    <source>
        <dbReference type="Google" id="ProtNLM"/>
    </source>
</evidence>